<dbReference type="AlphaFoldDB" id="A0AAD4MZJ2"/>
<dbReference type="Proteomes" id="UP001201812">
    <property type="component" value="Unassembled WGS sequence"/>
</dbReference>
<proteinExistence type="predicted"/>
<evidence type="ECO:0000256" key="1">
    <source>
        <dbReference type="SAM" id="SignalP"/>
    </source>
</evidence>
<keyword evidence="3" id="KW-1185">Reference proteome</keyword>
<feature type="chain" id="PRO_5042057712" evidence="1">
    <location>
        <begin position="24"/>
        <end position="75"/>
    </location>
</feature>
<accession>A0AAD4MZJ2</accession>
<evidence type="ECO:0000313" key="3">
    <source>
        <dbReference type="Proteomes" id="UP001201812"/>
    </source>
</evidence>
<protein>
    <submittedName>
        <fullName evidence="2">Uncharacterized protein</fullName>
    </submittedName>
</protein>
<feature type="signal peptide" evidence="1">
    <location>
        <begin position="1"/>
        <end position="23"/>
    </location>
</feature>
<keyword evidence="1" id="KW-0732">Signal</keyword>
<gene>
    <name evidence="2" type="ORF">DdX_12979</name>
</gene>
<dbReference type="EMBL" id="JAKKPZ010000047">
    <property type="protein sequence ID" value="KAI1706519.1"/>
    <property type="molecule type" value="Genomic_DNA"/>
</dbReference>
<comment type="caution">
    <text evidence="2">The sequence shown here is derived from an EMBL/GenBank/DDBJ whole genome shotgun (WGS) entry which is preliminary data.</text>
</comment>
<organism evidence="2 3">
    <name type="scientific">Ditylenchus destructor</name>
    <dbReference type="NCBI Taxonomy" id="166010"/>
    <lineage>
        <taxon>Eukaryota</taxon>
        <taxon>Metazoa</taxon>
        <taxon>Ecdysozoa</taxon>
        <taxon>Nematoda</taxon>
        <taxon>Chromadorea</taxon>
        <taxon>Rhabditida</taxon>
        <taxon>Tylenchina</taxon>
        <taxon>Tylenchomorpha</taxon>
        <taxon>Sphaerularioidea</taxon>
        <taxon>Anguinidae</taxon>
        <taxon>Anguininae</taxon>
        <taxon>Ditylenchus</taxon>
    </lineage>
</organism>
<name>A0AAD4MZJ2_9BILA</name>
<sequence length="75" mass="8469">MAKFWGGLISLPLILLFATVTNAYVVARGYRPGYGGGFVAAGGGRRYYGYNSYGYYPSYGYSSYYYPYNYGYYYG</sequence>
<reference evidence="2" key="1">
    <citation type="submission" date="2022-01" db="EMBL/GenBank/DDBJ databases">
        <title>Genome Sequence Resource for Two Populations of Ditylenchus destructor, the Migratory Endoparasitic Phytonematode.</title>
        <authorList>
            <person name="Zhang H."/>
            <person name="Lin R."/>
            <person name="Xie B."/>
        </authorList>
    </citation>
    <scope>NUCLEOTIDE SEQUENCE</scope>
    <source>
        <strain evidence="2">BazhouSP</strain>
    </source>
</reference>
<evidence type="ECO:0000313" key="2">
    <source>
        <dbReference type="EMBL" id="KAI1706519.1"/>
    </source>
</evidence>